<evidence type="ECO:0000313" key="1">
    <source>
        <dbReference type="EMBL" id="MCZ4223989.1"/>
    </source>
</evidence>
<comment type="caution">
    <text evidence="1">The sequence shown here is derived from an EMBL/GenBank/DDBJ whole genome shotgun (WGS) entry which is preliminary data.</text>
</comment>
<dbReference type="EMBL" id="JAPWGL010000003">
    <property type="protein sequence ID" value="MCZ4223989.1"/>
    <property type="molecule type" value="Genomic_DNA"/>
</dbReference>
<keyword evidence="2" id="KW-1185">Reference proteome</keyword>
<evidence type="ECO:0000313" key="2">
    <source>
        <dbReference type="Proteomes" id="UP001144341"/>
    </source>
</evidence>
<organism evidence="1 2">
    <name type="scientific">Pedobacter rhodius</name>
    <dbReference type="NCBI Taxonomy" id="3004098"/>
    <lineage>
        <taxon>Bacteria</taxon>
        <taxon>Pseudomonadati</taxon>
        <taxon>Bacteroidota</taxon>
        <taxon>Sphingobacteriia</taxon>
        <taxon>Sphingobacteriales</taxon>
        <taxon>Sphingobacteriaceae</taxon>
        <taxon>Pedobacter</taxon>
    </lineage>
</organism>
<dbReference type="RefSeq" id="WP_269415784.1">
    <property type="nucleotide sequence ID" value="NZ_JAPWGL010000003.1"/>
</dbReference>
<name>A0ABT4KYJ3_9SPHI</name>
<accession>A0ABT4KYJ3</accession>
<dbReference type="Proteomes" id="UP001144341">
    <property type="component" value="Unassembled WGS sequence"/>
</dbReference>
<proteinExistence type="predicted"/>
<gene>
    <name evidence="1" type="ORF">O0931_11810</name>
</gene>
<reference evidence="1" key="1">
    <citation type="submission" date="2022-12" db="EMBL/GenBank/DDBJ databases">
        <title>Genome sequence of SJ11.</title>
        <authorList>
            <person name="Woo H."/>
        </authorList>
    </citation>
    <scope>NUCLEOTIDE SEQUENCE</scope>
    <source>
        <strain evidence="1">SJ11</strain>
    </source>
</reference>
<sequence>MIKKNIVAKNNRKPTVLKINPVKLKELLSAFELNTVSDSITIFTKVENAAIKEKVVYAEKSDFELAFEKFQNQEI</sequence>
<protein>
    <submittedName>
        <fullName evidence="1">Uncharacterized protein</fullName>
    </submittedName>
</protein>